<proteinExistence type="predicted"/>
<keyword evidence="1" id="KW-0732">Signal</keyword>
<comment type="caution">
    <text evidence="2">The sequence shown here is derived from an EMBL/GenBank/DDBJ whole genome shotgun (WGS) entry which is preliminary data.</text>
</comment>
<name>A0A3E4YM37_9FIRM</name>
<dbReference type="EMBL" id="QSTP01000001">
    <property type="protein sequence ID" value="RGM75354.1"/>
    <property type="molecule type" value="Genomic_DNA"/>
</dbReference>
<evidence type="ECO:0000256" key="1">
    <source>
        <dbReference type="SAM" id="SignalP"/>
    </source>
</evidence>
<accession>A0A3E4YM37</accession>
<evidence type="ECO:0000313" key="2">
    <source>
        <dbReference type="EMBL" id="RGM75354.1"/>
    </source>
</evidence>
<sequence>MKRKIVTSMLILTCMFSIIGCSDKKSSTNTENKATEITATTEDEQAVAEEKKIVDDITVKFNDKDITFPMSYADFLNLGFNCTSLEYDNDSYGNCFLSPETYASVTDTTDYISFTDNDFTISPILFNDSKKEDKAIKDCNIIGCQYNNSILTPTNGVTDVNNTEETNNNSVITNTGTITFTKGDKTITVGTSTADDVKAFLDDKEYIDNSKCSFVPSYNENNILIGFKYFSKP</sequence>
<gene>
    <name evidence="2" type="ORF">DXB99_02180</name>
</gene>
<dbReference type="AlphaFoldDB" id="A0A3E4YM37"/>
<dbReference type="PROSITE" id="PS51257">
    <property type="entry name" value="PROKAR_LIPOPROTEIN"/>
    <property type="match status" value="1"/>
</dbReference>
<reference evidence="2 3" key="1">
    <citation type="submission" date="2018-08" db="EMBL/GenBank/DDBJ databases">
        <title>A genome reference for cultivated species of the human gut microbiota.</title>
        <authorList>
            <person name="Zou Y."/>
            <person name="Xue W."/>
            <person name="Luo G."/>
        </authorList>
    </citation>
    <scope>NUCLEOTIDE SEQUENCE [LARGE SCALE GENOMIC DNA]</scope>
    <source>
        <strain evidence="2 3">OM07-13</strain>
    </source>
</reference>
<dbReference type="RefSeq" id="WP_117718112.1">
    <property type="nucleotide sequence ID" value="NZ_QSTP01000001.1"/>
</dbReference>
<organism evidence="2 3">
    <name type="scientific">Agathobacter rectalis</name>
    <dbReference type="NCBI Taxonomy" id="39491"/>
    <lineage>
        <taxon>Bacteria</taxon>
        <taxon>Bacillati</taxon>
        <taxon>Bacillota</taxon>
        <taxon>Clostridia</taxon>
        <taxon>Lachnospirales</taxon>
        <taxon>Lachnospiraceae</taxon>
        <taxon>Agathobacter</taxon>
    </lineage>
</organism>
<dbReference type="Proteomes" id="UP000260758">
    <property type="component" value="Unassembled WGS sequence"/>
</dbReference>
<feature type="signal peptide" evidence="1">
    <location>
        <begin position="1"/>
        <end position="19"/>
    </location>
</feature>
<feature type="chain" id="PRO_5039245959" evidence="1">
    <location>
        <begin position="20"/>
        <end position="233"/>
    </location>
</feature>
<protein>
    <submittedName>
        <fullName evidence="2">Uncharacterized protein</fullName>
    </submittedName>
</protein>
<evidence type="ECO:0000313" key="3">
    <source>
        <dbReference type="Proteomes" id="UP000260758"/>
    </source>
</evidence>